<dbReference type="EMBL" id="JAUESC010000002">
    <property type="protein sequence ID" value="KAK0606293.1"/>
    <property type="molecule type" value="Genomic_DNA"/>
</dbReference>
<gene>
    <name evidence="1" type="ORF">LWI29_036242</name>
</gene>
<sequence length="270" mass="29080">MDPAWYMDSGATNHITSDLNNLSFKSAYRGYHNEEVTTLSHASNQGSGMPLSAVQDILSTILTLNSTNGNLSPPITAGRFSTPITAASTPYFSLDSTNEPNVVPDMSIRPAGPISDLSPASIQPPRQSMQPALLQPPQHSIQPVSSSLHPMITRGKNGISKPKVFSSCYLADIEPKSAKAALQDPKWLKAIAIRSGFPSSAVVVPGCERPRHSIACAALPVEVQKRCGVNGFLHDAQLRLFLDFMCCLGDAASRQRASQQCLRPKACRLR</sequence>
<comment type="caution">
    <text evidence="1">The sequence shown here is derived from an EMBL/GenBank/DDBJ whole genome shotgun (WGS) entry which is preliminary data.</text>
</comment>
<organism evidence="1 2">
    <name type="scientific">Acer saccharum</name>
    <name type="common">Sugar maple</name>
    <dbReference type="NCBI Taxonomy" id="4024"/>
    <lineage>
        <taxon>Eukaryota</taxon>
        <taxon>Viridiplantae</taxon>
        <taxon>Streptophyta</taxon>
        <taxon>Embryophyta</taxon>
        <taxon>Tracheophyta</taxon>
        <taxon>Spermatophyta</taxon>
        <taxon>Magnoliopsida</taxon>
        <taxon>eudicotyledons</taxon>
        <taxon>Gunneridae</taxon>
        <taxon>Pentapetalae</taxon>
        <taxon>rosids</taxon>
        <taxon>malvids</taxon>
        <taxon>Sapindales</taxon>
        <taxon>Sapindaceae</taxon>
        <taxon>Hippocastanoideae</taxon>
        <taxon>Acereae</taxon>
        <taxon>Acer</taxon>
    </lineage>
</organism>
<name>A0AA39TFS9_ACESA</name>
<protein>
    <submittedName>
        <fullName evidence="1">Uncharacterized protein</fullName>
    </submittedName>
</protein>
<reference evidence="1" key="2">
    <citation type="submission" date="2023-06" db="EMBL/GenBank/DDBJ databases">
        <authorList>
            <person name="Swenson N.G."/>
            <person name="Wegrzyn J.L."/>
            <person name="Mcevoy S.L."/>
        </authorList>
    </citation>
    <scope>NUCLEOTIDE SEQUENCE</scope>
    <source>
        <strain evidence="1">NS2018</strain>
        <tissue evidence="1">Leaf</tissue>
    </source>
</reference>
<evidence type="ECO:0000313" key="2">
    <source>
        <dbReference type="Proteomes" id="UP001168877"/>
    </source>
</evidence>
<reference evidence="1" key="1">
    <citation type="journal article" date="2022" name="Plant J.">
        <title>Strategies of tolerance reflected in two North American maple genomes.</title>
        <authorList>
            <person name="McEvoy S.L."/>
            <person name="Sezen U.U."/>
            <person name="Trouern-Trend A."/>
            <person name="McMahon S.M."/>
            <person name="Schaberg P.G."/>
            <person name="Yang J."/>
            <person name="Wegrzyn J.L."/>
            <person name="Swenson N.G."/>
        </authorList>
    </citation>
    <scope>NUCLEOTIDE SEQUENCE</scope>
    <source>
        <strain evidence="1">NS2018</strain>
    </source>
</reference>
<dbReference type="Proteomes" id="UP001168877">
    <property type="component" value="Unassembled WGS sequence"/>
</dbReference>
<dbReference type="AlphaFoldDB" id="A0AA39TFS9"/>
<accession>A0AA39TFS9</accession>
<evidence type="ECO:0000313" key="1">
    <source>
        <dbReference type="EMBL" id="KAK0606293.1"/>
    </source>
</evidence>
<keyword evidence="2" id="KW-1185">Reference proteome</keyword>
<proteinExistence type="predicted"/>